<evidence type="ECO:0000313" key="2">
    <source>
        <dbReference type="Proteomes" id="UP000594014"/>
    </source>
</evidence>
<evidence type="ECO:0000313" key="1">
    <source>
        <dbReference type="EMBL" id="QOX63806.1"/>
    </source>
</evidence>
<organism evidence="1 2">
    <name type="scientific">Anoxybacterium hadale</name>
    <dbReference type="NCBI Taxonomy" id="3408580"/>
    <lineage>
        <taxon>Bacteria</taxon>
        <taxon>Bacillati</taxon>
        <taxon>Bacillota</taxon>
        <taxon>Clostridia</taxon>
        <taxon>Peptostreptococcales</taxon>
        <taxon>Anaerovoracaceae</taxon>
        <taxon>Anoxybacterium</taxon>
    </lineage>
</organism>
<accession>A0ACD1ABF3</accession>
<keyword evidence="1" id="KW-0067">ATP-binding</keyword>
<reference evidence="1" key="1">
    <citation type="submission" date="2019-08" db="EMBL/GenBank/DDBJ databases">
        <title>Genome sequence of Clostridiales bacterium MT110.</title>
        <authorList>
            <person name="Cao J."/>
        </authorList>
    </citation>
    <scope>NUCLEOTIDE SEQUENCE</scope>
    <source>
        <strain evidence="1">MT110</strain>
    </source>
</reference>
<protein>
    <submittedName>
        <fullName evidence="1">ATP-binding protein</fullName>
    </submittedName>
</protein>
<dbReference type="EMBL" id="CP042469">
    <property type="protein sequence ID" value="QOX63806.1"/>
    <property type="molecule type" value="Genomic_DNA"/>
</dbReference>
<proteinExistence type="predicted"/>
<sequence>MKTKPLPPYAPTLIESTRAIGYTLETAIADIVDNSLSASASCIEIFFFPVGDSYIAILDDGYGMDVDALETAMRYGSQNPNEKRSANDLGRFGLGLKTASLSQCRTLTVVSKQHNHIEACCWDIDHVIHAHDWSLLILDSEEDFNAIPQIEELRKLESGTLVVWQNLDRLKVGELDFSRSMGKKMDDVRSHLSLVFHRYISGEPGLKKMQLMMNNTPVEPADPFLSKRNTQIMSDEIMNIEGSKVIVRPYILPHISNLTNEEIAALGGKDGLRKSQGFYIYRNKRLLVWGTWFRMIRQAELSKLARVQVDIPNKLDNLWTLDIKKSTAMPPEEVRNNLNSVVERLAENSKRTWIFRGKKETNDSIVHVWQRFKGKQGGTYYTINRDHPLLEVFEDESQQVKKNIENLLKAIESELPLSSLYLDLNSDKPVENETEATVQVVGALLQDLLAQIPTDSGKAELLDRLSVSEPFVYYPQLIEKYKVGGNTHGGN</sequence>
<keyword evidence="2" id="KW-1185">Reference proteome</keyword>
<dbReference type="Proteomes" id="UP000594014">
    <property type="component" value="Chromosome"/>
</dbReference>
<name>A0ACD1ABF3_9FIRM</name>
<gene>
    <name evidence="1" type="ORF">FRZ06_10830</name>
</gene>
<keyword evidence="1" id="KW-0547">Nucleotide-binding</keyword>